<dbReference type="InParanoid" id="A0A0P0V1Z3"/>
<evidence type="ECO:0000313" key="2">
    <source>
        <dbReference type="EMBL" id="BAS71694.1"/>
    </source>
</evidence>
<dbReference type="Gramene" id="Os01t0297950-00">
    <property type="protein sequence ID" value="Os01t0297950-00"/>
    <property type="gene ID" value="Os01g0297950"/>
</dbReference>
<organism evidence="2 3">
    <name type="scientific">Oryza sativa subsp. japonica</name>
    <name type="common">Rice</name>
    <dbReference type="NCBI Taxonomy" id="39947"/>
    <lineage>
        <taxon>Eukaryota</taxon>
        <taxon>Viridiplantae</taxon>
        <taxon>Streptophyta</taxon>
        <taxon>Embryophyta</taxon>
        <taxon>Tracheophyta</taxon>
        <taxon>Spermatophyta</taxon>
        <taxon>Magnoliopsida</taxon>
        <taxon>Liliopsida</taxon>
        <taxon>Poales</taxon>
        <taxon>Poaceae</taxon>
        <taxon>BOP clade</taxon>
        <taxon>Oryzoideae</taxon>
        <taxon>Oryzeae</taxon>
        <taxon>Oryzinae</taxon>
        <taxon>Oryza</taxon>
        <taxon>Oryza sativa</taxon>
    </lineage>
</organism>
<dbReference type="AlphaFoldDB" id="A0A0P0V1Z3"/>
<accession>A0A0P0V1Z3</accession>
<gene>
    <name evidence="2" type="ordered locus">Os01g0297950</name>
    <name evidence="2" type="ORF">OSNPB_010297950</name>
</gene>
<evidence type="ECO:0000256" key="1">
    <source>
        <dbReference type="SAM" id="SignalP"/>
    </source>
</evidence>
<dbReference type="EMBL" id="AP014957">
    <property type="protein sequence ID" value="BAS71694.1"/>
    <property type="molecule type" value="Genomic_DNA"/>
</dbReference>
<proteinExistence type="predicted"/>
<reference evidence="2 3" key="2">
    <citation type="journal article" date="2013" name="Plant Cell Physiol.">
        <title>Rice Annotation Project Database (RAP-DB): an integrative and interactive database for rice genomics.</title>
        <authorList>
            <person name="Sakai H."/>
            <person name="Lee S.S."/>
            <person name="Tanaka T."/>
            <person name="Numa H."/>
            <person name="Kim J."/>
            <person name="Kawahara Y."/>
            <person name="Wakimoto H."/>
            <person name="Yang C.C."/>
            <person name="Iwamoto M."/>
            <person name="Abe T."/>
            <person name="Yamada Y."/>
            <person name="Muto A."/>
            <person name="Inokuchi H."/>
            <person name="Ikemura T."/>
            <person name="Matsumoto T."/>
            <person name="Sasaki T."/>
            <person name="Itoh T."/>
        </authorList>
    </citation>
    <scope>NUCLEOTIDE SEQUENCE [LARGE SCALE GENOMIC DNA]</scope>
    <source>
        <strain evidence="3">cv. Nipponbare</strain>
    </source>
</reference>
<evidence type="ECO:0000313" key="3">
    <source>
        <dbReference type="Proteomes" id="UP000059680"/>
    </source>
</evidence>
<reference evidence="2 3" key="3">
    <citation type="journal article" date="2013" name="Rice">
        <title>Improvement of the Oryza sativa Nipponbare reference genome using next generation sequence and optical map data.</title>
        <authorList>
            <person name="Kawahara Y."/>
            <person name="de la Bastide M."/>
            <person name="Hamilton J.P."/>
            <person name="Kanamori H."/>
            <person name="McCombie W.R."/>
            <person name="Ouyang S."/>
            <person name="Schwartz D.C."/>
            <person name="Tanaka T."/>
            <person name="Wu J."/>
            <person name="Zhou S."/>
            <person name="Childs K.L."/>
            <person name="Davidson R.M."/>
            <person name="Lin H."/>
            <person name="Quesada-Ocampo L."/>
            <person name="Vaillancourt B."/>
            <person name="Sakai H."/>
            <person name="Lee S.S."/>
            <person name="Kim J."/>
            <person name="Numa H."/>
            <person name="Itoh T."/>
            <person name="Buell C.R."/>
            <person name="Matsumoto T."/>
        </authorList>
    </citation>
    <scope>NUCLEOTIDE SEQUENCE [LARGE SCALE GENOMIC DNA]</scope>
    <source>
        <strain evidence="3">cv. Nipponbare</strain>
    </source>
</reference>
<feature type="chain" id="PRO_5006056201" evidence="1">
    <location>
        <begin position="23"/>
        <end position="99"/>
    </location>
</feature>
<name>A0A0P0V1Z3_ORYSJ</name>
<sequence length="99" mass="10454">MSKPSFHTATLLSMAALTPAHCTPAIKHMMVVLVYGAENRSDILVCMMNHTAHAAQLRMMRTSPRTAAPPAAGAAAPDAALSANRQWMGDAQSLRSGPL</sequence>
<protein>
    <submittedName>
        <fullName evidence="2">Os01g0297950 protein</fullName>
    </submittedName>
</protein>
<keyword evidence="1" id="KW-0732">Signal</keyword>
<reference evidence="3" key="1">
    <citation type="journal article" date="2005" name="Nature">
        <title>The map-based sequence of the rice genome.</title>
        <authorList>
            <consortium name="International rice genome sequencing project (IRGSP)"/>
            <person name="Matsumoto T."/>
            <person name="Wu J."/>
            <person name="Kanamori H."/>
            <person name="Katayose Y."/>
            <person name="Fujisawa M."/>
            <person name="Namiki N."/>
            <person name="Mizuno H."/>
            <person name="Yamamoto K."/>
            <person name="Antonio B.A."/>
            <person name="Baba T."/>
            <person name="Sakata K."/>
            <person name="Nagamura Y."/>
            <person name="Aoki H."/>
            <person name="Arikawa K."/>
            <person name="Arita K."/>
            <person name="Bito T."/>
            <person name="Chiden Y."/>
            <person name="Fujitsuka N."/>
            <person name="Fukunaka R."/>
            <person name="Hamada M."/>
            <person name="Harada C."/>
            <person name="Hayashi A."/>
            <person name="Hijishita S."/>
            <person name="Honda M."/>
            <person name="Hosokawa S."/>
            <person name="Ichikawa Y."/>
            <person name="Idonuma A."/>
            <person name="Iijima M."/>
            <person name="Ikeda M."/>
            <person name="Ikeno M."/>
            <person name="Ito K."/>
            <person name="Ito S."/>
            <person name="Ito T."/>
            <person name="Ito Y."/>
            <person name="Ito Y."/>
            <person name="Iwabuchi A."/>
            <person name="Kamiya K."/>
            <person name="Karasawa W."/>
            <person name="Kurita K."/>
            <person name="Katagiri S."/>
            <person name="Kikuta A."/>
            <person name="Kobayashi H."/>
            <person name="Kobayashi N."/>
            <person name="Machita K."/>
            <person name="Maehara T."/>
            <person name="Masukawa M."/>
            <person name="Mizubayashi T."/>
            <person name="Mukai Y."/>
            <person name="Nagasaki H."/>
            <person name="Nagata Y."/>
            <person name="Naito S."/>
            <person name="Nakashima M."/>
            <person name="Nakama Y."/>
            <person name="Nakamichi Y."/>
            <person name="Nakamura M."/>
            <person name="Meguro A."/>
            <person name="Negishi M."/>
            <person name="Ohta I."/>
            <person name="Ohta T."/>
            <person name="Okamoto M."/>
            <person name="Ono N."/>
            <person name="Saji S."/>
            <person name="Sakaguchi M."/>
            <person name="Sakai K."/>
            <person name="Shibata M."/>
            <person name="Shimokawa T."/>
            <person name="Song J."/>
            <person name="Takazaki Y."/>
            <person name="Terasawa K."/>
            <person name="Tsugane M."/>
            <person name="Tsuji K."/>
            <person name="Ueda S."/>
            <person name="Waki K."/>
            <person name="Yamagata H."/>
            <person name="Yamamoto M."/>
            <person name="Yamamoto S."/>
            <person name="Yamane H."/>
            <person name="Yoshiki S."/>
            <person name="Yoshihara R."/>
            <person name="Yukawa K."/>
            <person name="Zhong H."/>
            <person name="Yano M."/>
            <person name="Yuan Q."/>
            <person name="Ouyang S."/>
            <person name="Liu J."/>
            <person name="Jones K.M."/>
            <person name="Gansberger K."/>
            <person name="Moffat K."/>
            <person name="Hill J."/>
            <person name="Bera J."/>
            <person name="Fadrosh D."/>
            <person name="Jin S."/>
            <person name="Johri S."/>
            <person name="Kim M."/>
            <person name="Overton L."/>
            <person name="Reardon M."/>
            <person name="Tsitrin T."/>
            <person name="Vuong H."/>
            <person name="Weaver B."/>
            <person name="Ciecko A."/>
            <person name="Tallon L."/>
            <person name="Jackson J."/>
            <person name="Pai G."/>
            <person name="Aken S.V."/>
            <person name="Utterback T."/>
            <person name="Reidmuller S."/>
            <person name="Feldblyum T."/>
            <person name="Hsiao J."/>
            <person name="Zismann V."/>
            <person name="Iobst S."/>
            <person name="de Vazeille A.R."/>
            <person name="Buell C.R."/>
            <person name="Ying K."/>
            <person name="Li Y."/>
            <person name="Lu T."/>
            <person name="Huang Y."/>
            <person name="Zhao Q."/>
            <person name="Feng Q."/>
            <person name="Zhang L."/>
            <person name="Zhu J."/>
            <person name="Weng Q."/>
            <person name="Mu J."/>
            <person name="Lu Y."/>
            <person name="Fan D."/>
            <person name="Liu Y."/>
            <person name="Guan J."/>
            <person name="Zhang Y."/>
            <person name="Yu S."/>
            <person name="Liu X."/>
            <person name="Zhang Y."/>
            <person name="Hong G."/>
            <person name="Han B."/>
            <person name="Choisne N."/>
            <person name="Demange N."/>
            <person name="Orjeda G."/>
            <person name="Samain S."/>
            <person name="Cattolico L."/>
            <person name="Pelletier E."/>
            <person name="Couloux A."/>
            <person name="Segurens B."/>
            <person name="Wincker P."/>
            <person name="D'Hont A."/>
            <person name="Scarpelli C."/>
            <person name="Weissenbach J."/>
            <person name="Salanoubat M."/>
            <person name="Quetier F."/>
            <person name="Yu Y."/>
            <person name="Kim H.R."/>
            <person name="Rambo T."/>
            <person name="Currie J."/>
            <person name="Collura K."/>
            <person name="Luo M."/>
            <person name="Yang T."/>
            <person name="Ammiraju J.S.S."/>
            <person name="Engler F."/>
            <person name="Soderlund C."/>
            <person name="Wing R.A."/>
            <person name="Palmer L.E."/>
            <person name="de la Bastide M."/>
            <person name="Spiegel L."/>
            <person name="Nascimento L."/>
            <person name="Zutavern T."/>
            <person name="O'Shaughnessy A."/>
            <person name="Dike S."/>
            <person name="Dedhia N."/>
            <person name="Preston R."/>
            <person name="Balija V."/>
            <person name="McCombie W.R."/>
            <person name="Chow T."/>
            <person name="Chen H."/>
            <person name="Chung M."/>
            <person name="Chen C."/>
            <person name="Shaw J."/>
            <person name="Wu H."/>
            <person name="Hsiao K."/>
            <person name="Chao Y."/>
            <person name="Chu M."/>
            <person name="Cheng C."/>
            <person name="Hour A."/>
            <person name="Lee P."/>
            <person name="Lin S."/>
            <person name="Lin Y."/>
            <person name="Liou J."/>
            <person name="Liu S."/>
            <person name="Hsing Y."/>
            <person name="Raghuvanshi S."/>
            <person name="Mohanty A."/>
            <person name="Bharti A.K."/>
            <person name="Gaur A."/>
            <person name="Gupta V."/>
            <person name="Kumar D."/>
            <person name="Ravi V."/>
            <person name="Vij S."/>
            <person name="Kapur A."/>
            <person name="Khurana P."/>
            <person name="Khurana P."/>
            <person name="Khurana J.P."/>
            <person name="Tyagi A.K."/>
            <person name="Gaikwad K."/>
            <person name="Singh A."/>
            <person name="Dalal V."/>
            <person name="Srivastava S."/>
            <person name="Dixit A."/>
            <person name="Pal A.K."/>
            <person name="Ghazi I.A."/>
            <person name="Yadav M."/>
            <person name="Pandit A."/>
            <person name="Bhargava A."/>
            <person name="Sureshbabu K."/>
            <person name="Batra K."/>
            <person name="Sharma T.R."/>
            <person name="Mohapatra T."/>
            <person name="Singh N.K."/>
            <person name="Messing J."/>
            <person name="Nelson A.B."/>
            <person name="Fuks G."/>
            <person name="Kavchok S."/>
            <person name="Keizer G."/>
            <person name="Linton E."/>
            <person name="Llaca V."/>
            <person name="Song R."/>
            <person name="Tanyolac B."/>
            <person name="Young S."/>
            <person name="Ho-Il K."/>
            <person name="Hahn J.H."/>
            <person name="Sangsakoo G."/>
            <person name="Vanavichit A."/>
            <person name="de Mattos Luiz.A.T."/>
            <person name="Zimmer P.D."/>
            <person name="Malone G."/>
            <person name="Dellagostin O."/>
            <person name="de Oliveira A.C."/>
            <person name="Bevan M."/>
            <person name="Bancroft I."/>
            <person name="Minx P."/>
            <person name="Cordum H."/>
            <person name="Wilson R."/>
            <person name="Cheng Z."/>
            <person name="Jin W."/>
            <person name="Jiang J."/>
            <person name="Leong S.A."/>
            <person name="Iwama H."/>
            <person name="Gojobori T."/>
            <person name="Itoh T."/>
            <person name="Niimura Y."/>
            <person name="Fujii Y."/>
            <person name="Habara T."/>
            <person name="Sakai H."/>
            <person name="Sato Y."/>
            <person name="Wilson G."/>
            <person name="Kumar K."/>
            <person name="McCouch S."/>
            <person name="Juretic N."/>
            <person name="Hoen D."/>
            <person name="Wright S."/>
            <person name="Bruskiewich R."/>
            <person name="Bureau T."/>
            <person name="Miyao A."/>
            <person name="Hirochika H."/>
            <person name="Nishikawa T."/>
            <person name="Kadowaki K."/>
            <person name="Sugiura M."/>
            <person name="Burr B."/>
            <person name="Sasaki T."/>
        </authorList>
    </citation>
    <scope>NUCLEOTIDE SEQUENCE [LARGE SCALE GENOMIC DNA]</scope>
    <source>
        <strain evidence="3">cv. Nipponbare</strain>
    </source>
</reference>
<dbReference type="Proteomes" id="UP000059680">
    <property type="component" value="Chromosome 1"/>
</dbReference>
<keyword evidence="3" id="KW-1185">Reference proteome</keyword>
<dbReference type="PaxDb" id="39947-A0A0P0V1Z3"/>
<feature type="signal peptide" evidence="1">
    <location>
        <begin position="1"/>
        <end position="22"/>
    </location>
</feature>